<reference evidence="2" key="2">
    <citation type="journal article" date="2024" name="Plant">
        <title>Genomic evolution and insights into agronomic trait innovations of Sesamum species.</title>
        <authorList>
            <person name="Miao H."/>
            <person name="Wang L."/>
            <person name="Qu L."/>
            <person name="Liu H."/>
            <person name="Sun Y."/>
            <person name="Le M."/>
            <person name="Wang Q."/>
            <person name="Wei S."/>
            <person name="Zheng Y."/>
            <person name="Lin W."/>
            <person name="Duan Y."/>
            <person name="Cao H."/>
            <person name="Xiong S."/>
            <person name="Wang X."/>
            <person name="Wei L."/>
            <person name="Li C."/>
            <person name="Ma Q."/>
            <person name="Ju M."/>
            <person name="Zhao R."/>
            <person name="Li G."/>
            <person name="Mu C."/>
            <person name="Tian Q."/>
            <person name="Mei H."/>
            <person name="Zhang T."/>
            <person name="Gao T."/>
            <person name="Zhang H."/>
        </authorList>
    </citation>
    <scope>NUCLEOTIDE SEQUENCE</scope>
    <source>
        <strain evidence="2">G02</strain>
    </source>
</reference>
<protein>
    <submittedName>
        <fullName evidence="2">Uncharacterized protein</fullName>
    </submittedName>
</protein>
<keyword evidence="1" id="KW-0732">Signal</keyword>
<proteinExistence type="predicted"/>
<dbReference type="EMBL" id="JACGWJ010000012">
    <property type="protein sequence ID" value="KAL0384681.1"/>
    <property type="molecule type" value="Genomic_DNA"/>
</dbReference>
<feature type="chain" id="PRO_5043811396" evidence="1">
    <location>
        <begin position="19"/>
        <end position="73"/>
    </location>
</feature>
<organism evidence="2">
    <name type="scientific">Sesamum radiatum</name>
    <name type="common">Black benniseed</name>
    <dbReference type="NCBI Taxonomy" id="300843"/>
    <lineage>
        <taxon>Eukaryota</taxon>
        <taxon>Viridiplantae</taxon>
        <taxon>Streptophyta</taxon>
        <taxon>Embryophyta</taxon>
        <taxon>Tracheophyta</taxon>
        <taxon>Spermatophyta</taxon>
        <taxon>Magnoliopsida</taxon>
        <taxon>eudicotyledons</taxon>
        <taxon>Gunneridae</taxon>
        <taxon>Pentapetalae</taxon>
        <taxon>asterids</taxon>
        <taxon>lamiids</taxon>
        <taxon>Lamiales</taxon>
        <taxon>Pedaliaceae</taxon>
        <taxon>Sesamum</taxon>
    </lineage>
</organism>
<name>A0AAW2RWJ8_SESRA</name>
<gene>
    <name evidence="2" type="ORF">Sradi_2862400</name>
</gene>
<evidence type="ECO:0000313" key="2">
    <source>
        <dbReference type="EMBL" id="KAL0384681.1"/>
    </source>
</evidence>
<accession>A0AAW2RWJ8</accession>
<comment type="caution">
    <text evidence="2">The sequence shown here is derived from an EMBL/GenBank/DDBJ whole genome shotgun (WGS) entry which is preliminary data.</text>
</comment>
<dbReference type="AlphaFoldDB" id="A0AAW2RWJ8"/>
<sequence>MSLGGSLCLSALSSQFCAVPQDSASNTPDDLKRWKYGVCVPPQDSASDTPELIWNGGSMLPVFIKTVPQIHPN</sequence>
<reference evidence="2" key="1">
    <citation type="submission" date="2020-06" db="EMBL/GenBank/DDBJ databases">
        <authorList>
            <person name="Li T."/>
            <person name="Hu X."/>
            <person name="Zhang T."/>
            <person name="Song X."/>
            <person name="Zhang H."/>
            <person name="Dai N."/>
            <person name="Sheng W."/>
            <person name="Hou X."/>
            <person name="Wei L."/>
        </authorList>
    </citation>
    <scope>NUCLEOTIDE SEQUENCE</scope>
    <source>
        <strain evidence="2">G02</strain>
        <tissue evidence="2">Leaf</tissue>
    </source>
</reference>
<feature type="signal peptide" evidence="1">
    <location>
        <begin position="1"/>
        <end position="18"/>
    </location>
</feature>
<evidence type="ECO:0000256" key="1">
    <source>
        <dbReference type="SAM" id="SignalP"/>
    </source>
</evidence>